<accession>A0AAV7EI84</accession>
<feature type="compositionally biased region" description="Basic and acidic residues" evidence="1">
    <location>
        <begin position="243"/>
        <end position="258"/>
    </location>
</feature>
<evidence type="ECO:0000256" key="1">
    <source>
        <dbReference type="SAM" id="MobiDB-lite"/>
    </source>
</evidence>
<dbReference type="AlphaFoldDB" id="A0AAV7EI84"/>
<feature type="region of interest" description="Disordered" evidence="1">
    <location>
        <begin position="229"/>
        <end position="262"/>
    </location>
</feature>
<comment type="caution">
    <text evidence="2">The sequence shown here is derived from an EMBL/GenBank/DDBJ whole genome shotgun (WGS) entry which is preliminary data.</text>
</comment>
<protein>
    <submittedName>
        <fullName evidence="2">Uncharacterized protein</fullName>
    </submittedName>
</protein>
<gene>
    <name evidence="2" type="ORF">H6P81_013549</name>
</gene>
<feature type="compositionally biased region" description="Basic and acidic residues" evidence="1">
    <location>
        <begin position="277"/>
        <end position="291"/>
    </location>
</feature>
<feature type="region of interest" description="Disordered" evidence="1">
    <location>
        <begin position="277"/>
        <end position="305"/>
    </location>
</feature>
<evidence type="ECO:0000313" key="3">
    <source>
        <dbReference type="Proteomes" id="UP000825729"/>
    </source>
</evidence>
<feature type="region of interest" description="Disordered" evidence="1">
    <location>
        <begin position="168"/>
        <end position="206"/>
    </location>
</feature>
<dbReference type="EMBL" id="JAINDJ010000005">
    <property type="protein sequence ID" value="KAG9447421.1"/>
    <property type="molecule type" value="Genomic_DNA"/>
</dbReference>
<dbReference type="Pfam" id="PF14009">
    <property type="entry name" value="PADRE"/>
    <property type="match status" value="1"/>
</dbReference>
<sequence length="305" mass="31492">MGRKSSSRNNDGGGGGGGGGGAATVMGLRMIQCGRQTVHVIQPDGQVRQFVVPVRVSDLLQLYPHNFVTHAAPGTTATGGGVNPLLEGGAVTAGAVKRTSGILPHDAYLETGSIYVLLPLPRLFPSSPPATPHFCSCFFAAAGRAEEGLGIGGAIKAELKRHLPSVVGGGGGGGATSSSSKISPEDNGGAFGSFSTSSSSSSSIPLPRRLWEPPLEIISEDKVLVINPIPSPTTTTSSSTTYAKHDDETATEKKENQNKGKKLVTAALNNLKLRLEEKKTSTHQAASEKSKNPVLVSSKTEEGRS</sequence>
<feature type="compositionally biased region" description="Low complexity" evidence="1">
    <location>
        <begin position="193"/>
        <end position="206"/>
    </location>
</feature>
<reference evidence="2 3" key="1">
    <citation type="submission" date="2021-07" db="EMBL/GenBank/DDBJ databases">
        <title>The Aristolochia fimbriata genome: insights into angiosperm evolution, floral development and chemical biosynthesis.</title>
        <authorList>
            <person name="Jiao Y."/>
        </authorList>
    </citation>
    <scope>NUCLEOTIDE SEQUENCE [LARGE SCALE GENOMIC DNA]</scope>
    <source>
        <strain evidence="2">IBCAS-2021</strain>
        <tissue evidence="2">Leaf</tissue>
    </source>
</reference>
<feature type="compositionally biased region" description="Low complexity" evidence="1">
    <location>
        <begin position="232"/>
        <end position="241"/>
    </location>
</feature>
<organism evidence="2 3">
    <name type="scientific">Aristolochia fimbriata</name>
    <name type="common">White veined hardy Dutchman's pipe vine</name>
    <dbReference type="NCBI Taxonomy" id="158543"/>
    <lineage>
        <taxon>Eukaryota</taxon>
        <taxon>Viridiplantae</taxon>
        <taxon>Streptophyta</taxon>
        <taxon>Embryophyta</taxon>
        <taxon>Tracheophyta</taxon>
        <taxon>Spermatophyta</taxon>
        <taxon>Magnoliopsida</taxon>
        <taxon>Magnoliidae</taxon>
        <taxon>Piperales</taxon>
        <taxon>Aristolochiaceae</taxon>
        <taxon>Aristolochia</taxon>
    </lineage>
</organism>
<name>A0AAV7EI84_ARIFI</name>
<dbReference type="Proteomes" id="UP000825729">
    <property type="component" value="Unassembled WGS sequence"/>
</dbReference>
<proteinExistence type="predicted"/>
<evidence type="ECO:0000313" key="2">
    <source>
        <dbReference type="EMBL" id="KAG9447421.1"/>
    </source>
</evidence>
<keyword evidence="3" id="KW-1185">Reference proteome</keyword>
<dbReference type="InterPro" id="IPR025322">
    <property type="entry name" value="PADRE_dom"/>
</dbReference>